<dbReference type="SUPFAM" id="SSF81891">
    <property type="entry name" value="Poly A polymerase C-terminal region-like"/>
    <property type="match status" value="1"/>
</dbReference>
<dbReference type="InterPro" id="IPR003347">
    <property type="entry name" value="JmjC_dom"/>
</dbReference>
<dbReference type="Proteomes" id="UP000789595">
    <property type="component" value="Unassembled WGS sequence"/>
</dbReference>
<evidence type="ECO:0000256" key="1">
    <source>
        <dbReference type="ARBA" id="ARBA00007265"/>
    </source>
</evidence>
<dbReference type="PROSITE" id="PS51184">
    <property type="entry name" value="JMJC"/>
    <property type="match status" value="1"/>
</dbReference>
<name>A0A8J2S7Q2_9STRA</name>
<dbReference type="Pfam" id="PF13621">
    <property type="entry name" value="Cupin_8"/>
    <property type="match status" value="1"/>
</dbReference>
<comment type="caution">
    <text evidence="6">The sequence shown here is derived from an EMBL/GenBank/DDBJ whole genome shotgun (WGS) entry which is preliminary data.</text>
</comment>
<dbReference type="InterPro" id="IPR002646">
    <property type="entry name" value="PolA_pol_head_dom"/>
</dbReference>
<dbReference type="Gene3D" id="3.30.460.10">
    <property type="entry name" value="Beta Polymerase, domain 2"/>
    <property type="match status" value="1"/>
</dbReference>
<dbReference type="PANTHER" id="PTHR13734:SF5">
    <property type="entry name" value="CCA TRNA NUCLEOTIDYLTRANSFERASE, MITOCHONDRIAL"/>
    <property type="match status" value="1"/>
</dbReference>
<evidence type="ECO:0000256" key="3">
    <source>
        <dbReference type="ARBA" id="ARBA00022884"/>
    </source>
</evidence>
<dbReference type="GO" id="GO:0052929">
    <property type="term" value="F:ATP:3'-cytidine-cytidine-tRNA adenylyltransferase activity"/>
    <property type="evidence" value="ECO:0007669"/>
    <property type="project" value="TreeGrafter"/>
</dbReference>
<keyword evidence="3 4" id="KW-0694">RNA-binding</keyword>
<dbReference type="SUPFAM" id="SSF81301">
    <property type="entry name" value="Nucleotidyltransferase"/>
    <property type="match status" value="1"/>
</dbReference>
<keyword evidence="2 4" id="KW-0808">Transferase</keyword>
<evidence type="ECO:0000313" key="7">
    <source>
        <dbReference type="Proteomes" id="UP000789595"/>
    </source>
</evidence>
<dbReference type="GO" id="GO:0001680">
    <property type="term" value="P:tRNA 3'-terminal CCA addition"/>
    <property type="evidence" value="ECO:0007669"/>
    <property type="project" value="TreeGrafter"/>
</dbReference>
<feature type="domain" description="JmjC" evidence="5">
    <location>
        <begin position="226"/>
        <end position="388"/>
    </location>
</feature>
<evidence type="ECO:0000256" key="4">
    <source>
        <dbReference type="RuleBase" id="RU003953"/>
    </source>
</evidence>
<accession>A0A8J2S7Q2</accession>
<dbReference type="Gene3D" id="2.60.120.650">
    <property type="entry name" value="Cupin"/>
    <property type="match status" value="1"/>
</dbReference>
<dbReference type="SUPFAM" id="SSF51197">
    <property type="entry name" value="Clavaminate synthase-like"/>
    <property type="match status" value="1"/>
</dbReference>
<proteinExistence type="inferred from homology"/>
<dbReference type="SMART" id="SM00558">
    <property type="entry name" value="JmjC"/>
    <property type="match status" value="1"/>
</dbReference>
<gene>
    <name evidence="6" type="ORF">PECAL_2P00550</name>
</gene>
<evidence type="ECO:0000313" key="6">
    <source>
        <dbReference type="EMBL" id="CAH0367058.1"/>
    </source>
</evidence>
<organism evidence="6 7">
    <name type="scientific">Pelagomonas calceolata</name>
    <dbReference type="NCBI Taxonomy" id="35677"/>
    <lineage>
        <taxon>Eukaryota</taxon>
        <taxon>Sar</taxon>
        <taxon>Stramenopiles</taxon>
        <taxon>Ochrophyta</taxon>
        <taxon>Pelagophyceae</taxon>
        <taxon>Pelagomonadales</taxon>
        <taxon>Pelagomonadaceae</taxon>
        <taxon>Pelagomonas</taxon>
    </lineage>
</organism>
<dbReference type="InterPro" id="IPR041667">
    <property type="entry name" value="Cupin_8"/>
</dbReference>
<reference evidence="6" key="1">
    <citation type="submission" date="2021-11" db="EMBL/GenBank/DDBJ databases">
        <authorList>
            <consortium name="Genoscope - CEA"/>
            <person name="William W."/>
        </authorList>
    </citation>
    <scope>NUCLEOTIDE SEQUENCE</scope>
</reference>
<dbReference type="AlphaFoldDB" id="A0A8J2S7Q2"/>
<protein>
    <recommendedName>
        <fullName evidence="5">JmjC domain-containing protein</fullName>
    </recommendedName>
</protein>
<keyword evidence="7" id="KW-1185">Reference proteome</keyword>
<dbReference type="EMBL" id="CAKKNE010000002">
    <property type="protein sequence ID" value="CAH0367058.1"/>
    <property type="molecule type" value="Genomic_DNA"/>
</dbReference>
<evidence type="ECO:0000256" key="2">
    <source>
        <dbReference type="ARBA" id="ARBA00022679"/>
    </source>
</evidence>
<sequence>MEPQTTIPPHPYGVEPAGSAFARNLSIATSRRGLGQLGTVDDATVLHALGYADGAALCALAIASGALRCFASTEDLWRGVALRRAGDDGAITYRGGSWKQSVVGAPRANVAKRLFSDALYHSHRLVHAAPLSSSGLGSCARRRAAELSVDAFVEDFERAGVPVVIEGAAADAAAQDVWDRDVLQDRLGARVFHVGGYAFGLAEFLQYAENNADDTPLYLFDKRFAEAAPELAAAYKPPKYFDDDLFGLLEGRRPDWRWLIVGGARSGSAWHKDPNGTSAWNATLRGRKRWLFFPPRTTPPGVRPSADGLDLVAPLSIAEWMWTRAFYAEAKAHPHFVEAHSGPGDVVFVPRGWWHCVVNQDAFTVAVTHNFCSPRGLSSTLGLLRQSPHLVSGLVRDERVDECDDLDEVAKRAVVGAALHDRLVAALRRRRPDALADAEADLARPTTLWGRLTAEPPDLVATGAAPKRARVDDGASSGGFSFGFGRPLAVHALTSTAFDGALKTKDMTATVTAADLAAAEVELTSDEQDLVQVLVAAAAAQQTTVRICGGWVRDKALGRVTKDVDVALDNCSGATFAERVVEALAKGLEGGDGRGAALAASSTVGLIAANPEQSKHLETATMRICGVEVDFVNLRSESYADAGDSRIPTMAFGTPQEDAARRDFTLNALFFNVHTRRIEDFTGRGWEDLRAGLLRTPLEPRVTLLDDPLRALRGVRFASRYGFALDPGFAEACLLPEVRAALLAKVSRERVGKEVWGALATSPAGAARAVDELRRLQLASATFRGVGAAELAGAARAPDGGAVPLDTVYAADADDTGGPWLLSARCCAALAAGEAQTAAGPLPTRDATLAALACALLPLAEPGCEALDRKRRPTPLPQAVLDAAPQLAKLATRLAAGETGADLRRAAGLVLFDVQELWRCALRVARARSVAFEAANFADASAVSPADAAVANAERDFGALETALAGPTLDLDRIWATLQPHYDGNALAEALDVPKGPLIGGLMAAQREWQLAQPAGDKDACLAYLRSRVEDLRQTHGQGRRGGKSKKARR</sequence>
<dbReference type="GO" id="GO:0003723">
    <property type="term" value="F:RNA binding"/>
    <property type="evidence" value="ECO:0007669"/>
    <property type="project" value="UniProtKB-KW"/>
</dbReference>
<evidence type="ECO:0000259" key="5">
    <source>
        <dbReference type="PROSITE" id="PS51184"/>
    </source>
</evidence>
<dbReference type="Pfam" id="PF01743">
    <property type="entry name" value="PolyA_pol"/>
    <property type="match status" value="1"/>
</dbReference>
<comment type="similarity">
    <text evidence="1 4">Belongs to the tRNA nucleotidyltransferase/poly(A) polymerase family.</text>
</comment>
<dbReference type="Gene3D" id="1.10.3090.10">
    <property type="entry name" value="cca-adding enzyme, domain 2"/>
    <property type="match status" value="1"/>
</dbReference>
<dbReference type="InterPro" id="IPR043519">
    <property type="entry name" value="NT_sf"/>
</dbReference>
<dbReference type="CDD" id="cd05398">
    <property type="entry name" value="NT_ClassII-CCAase"/>
    <property type="match status" value="1"/>
</dbReference>
<dbReference type="PANTHER" id="PTHR13734">
    <property type="entry name" value="TRNA-NUCLEOTIDYLTRANSFERASE"/>
    <property type="match status" value="1"/>
</dbReference>
<dbReference type="OrthoDB" id="445712at2759"/>
<dbReference type="GO" id="GO:0052927">
    <property type="term" value="F:CC tRNA cytidylyltransferase activity"/>
    <property type="evidence" value="ECO:0007669"/>
    <property type="project" value="TreeGrafter"/>
</dbReference>